<dbReference type="HOGENOM" id="CLU_078271_0_0_1"/>
<gene>
    <name evidence="1" type="ORF">CERSUDRAFT_58818</name>
</gene>
<dbReference type="OrthoDB" id="3365310at2759"/>
<evidence type="ECO:0000313" key="2">
    <source>
        <dbReference type="Proteomes" id="UP000016930"/>
    </source>
</evidence>
<evidence type="ECO:0000313" key="1">
    <source>
        <dbReference type="EMBL" id="EMD32277.1"/>
    </source>
</evidence>
<dbReference type="SUPFAM" id="SSF53474">
    <property type="entry name" value="alpha/beta-Hydrolases"/>
    <property type="match status" value="1"/>
</dbReference>
<protein>
    <submittedName>
        <fullName evidence="1">Uncharacterized protein</fullName>
    </submittedName>
</protein>
<sequence>MFARYSNIALRFSRRRPVSLSLAFGFGSFIGNSVRHSSSSTTFILRQPAPDAPREVPTPLVFVSSSAWDTSSSKGMPQLASLFSARGYTCLEIDLGLEESSADSQELMHKFDSEVSAHVRLAAIPFAPVIIARSGGTLIAQTYISSHPASGLILISPPASNADATSRSLLPAPLPEFNFEPKFPCAILCTEDEAATLADKNRLWQDTSVDKFVVRDEKAVNGQDGFNHIQTWLDDIGV</sequence>
<reference evidence="1 2" key="1">
    <citation type="journal article" date="2012" name="Proc. Natl. Acad. Sci. U.S.A.">
        <title>Comparative genomics of Ceriporiopsis subvermispora and Phanerochaete chrysosporium provide insight into selective ligninolysis.</title>
        <authorList>
            <person name="Fernandez-Fueyo E."/>
            <person name="Ruiz-Duenas F.J."/>
            <person name="Ferreira P."/>
            <person name="Floudas D."/>
            <person name="Hibbett D.S."/>
            <person name="Canessa P."/>
            <person name="Larrondo L.F."/>
            <person name="James T.Y."/>
            <person name="Seelenfreund D."/>
            <person name="Lobos S."/>
            <person name="Polanco R."/>
            <person name="Tello M."/>
            <person name="Honda Y."/>
            <person name="Watanabe T."/>
            <person name="Watanabe T."/>
            <person name="Ryu J.S."/>
            <person name="Kubicek C.P."/>
            <person name="Schmoll M."/>
            <person name="Gaskell J."/>
            <person name="Hammel K.E."/>
            <person name="St John F.J."/>
            <person name="Vanden Wymelenberg A."/>
            <person name="Sabat G."/>
            <person name="Splinter BonDurant S."/>
            <person name="Syed K."/>
            <person name="Yadav J.S."/>
            <person name="Doddapaneni H."/>
            <person name="Subramanian V."/>
            <person name="Lavin J.L."/>
            <person name="Oguiza J.A."/>
            <person name="Perez G."/>
            <person name="Pisabarro A.G."/>
            <person name="Ramirez L."/>
            <person name="Santoyo F."/>
            <person name="Master E."/>
            <person name="Coutinho P.M."/>
            <person name="Henrissat B."/>
            <person name="Lombard V."/>
            <person name="Magnuson J.K."/>
            <person name="Kuees U."/>
            <person name="Hori C."/>
            <person name="Igarashi K."/>
            <person name="Samejima M."/>
            <person name="Held B.W."/>
            <person name="Barry K.W."/>
            <person name="LaButti K.M."/>
            <person name="Lapidus A."/>
            <person name="Lindquist E.A."/>
            <person name="Lucas S.M."/>
            <person name="Riley R."/>
            <person name="Salamov A.A."/>
            <person name="Hoffmeister D."/>
            <person name="Schwenk D."/>
            <person name="Hadar Y."/>
            <person name="Yarden O."/>
            <person name="de Vries R.P."/>
            <person name="Wiebenga A."/>
            <person name="Stenlid J."/>
            <person name="Eastwood D."/>
            <person name="Grigoriev I.V."/>
            <person name="Berka R.M."/>
            <person name="Blanchette R.A."/>
            <person name="Kersten P."/>
            <person name="Martinez A.T."/>
            <person name="Vicuna R."/>
            <person name="Cullen D."/>
        </authorList>
    </citation>
    <scope>NUCLEOTIDE SEQUENCE [LARGE SCALE GENOMIC DNA]</scope>
    <source>
        <strain evidence="1 2">B</strain>
    </source>
</reference>
<dbReference type="AlphaFoldDB" id="M2R208"/>
<keyword evidence="2" id="KW-1185">Reference proteome</keyword>
<dbReference type="EMBL" id="KB445812">
    <property type="protein sequence ID" value="EMD32277.1"/>
    <property type="molecule type" value="Genomic_DNA"/>
</dbReference>
<dbReference type="Proteomes" id="UP000016930">
    <property type="component" value="Unassembled WGS sequence"/>
</dbReference>
<dbReference type="InterPro" id="IPR029058">
    <property type="entry name" value="AB_hydrolase_fold"/>
</dbReference>
<accession>M2R208</accession>
<proteinExistence type="predicted"/>
<organism evidence="1 2">
    <name type="scientific">Ceriporiopsis subvermispora (strain B)</name>
    <name type="common">White-rot fungus</name>
    <name type="synonym">Gelatoporia subvermispora</name>
    <dbReference type="NCBI Taxonomy" id="914234"/>
    <lineage>
        <taxon>Eukaryota</taxon>
        <taxon>Fungi</taxon>
        <taxon>Dikarya</taxon>
        <taxon>Basidiomycota</taxon>
        <taxon>Agaricomycotina</taxon>
        <taxon>Agaricomycetes</taxon>
        <taxon>Polyporales</taxon>
        <taxon>Gelatoporiaceae</taxon>
        <taxon>Gelatoporia</taxon>
    </lineage>
</organism>
<name>M2R208_CERS8</name>
<dbReference type="Gene3D" id="3.40.50.1820">
    <property type="entry name" value="alpha/beta hydrolase"/>
    <property type="match status" value="1"/>
</dbReference>